<gene>
    <name evidence="8" type="primary">psbI</name>
</gene>
<evidence type="ECO:0000256" key="1">
    <source>
        <dbReference type="ARBA" id="ARBA00022469"/>
    </source>
</evidence>
<keyword evidence="3" id="KW-0812">Transmembrane</keyword>
<keyword evidence="4" id="KW-1133">Transmembrane helix</keyword>
<protein>
    <submittedName>
        <fullName evidence="8">Photosystem II protein I</fullName>
    </submittedName>
</protein>
<feature type="region of interest" description="Disordered" evidence="7">
    <location>
        <begin position="18"/>
        <end position="40"/>
    </location>
</feature>
<evidence type="ECO:0000256" key="5">
    <source>
        <dbReference type="ARBA" id="ARBA00023136"/>
    </source>
</evidence>
<dbReference type="GO" id="GO:0009539">
    <property type="term" value="C:photosystem II reaction center"/>
    <property type="evidence" value="ECO:0007669"/>
    <property type="project" value="InterPro"/>
</dbReference>
<sequence length="40" mass="4267">TFTPKLLVHTAVISFVSPLVPGSLPNDPGRNPGRNPGRKE</sequence>
<accession>A0A6C0U838</accession>
<dbReference type="AlphaFoldDB" id="A0A6C0U838"/>
<keyword evidence="5" id="KW-0472">Membrane</keyword>
<keyword evidence="6" id="KW-0604">Photosystem II</keyword>
<name>A0A6C0U838_9TRAC</name>
<dbReference type="EMBL" id="MN894555">
    <property type="protein sequence ID" value="QIB71438.1"/>
    <property type="molecule type" value="Genomic_DNA"/>
</dbReference>
<evidence type="ECO:0000256" key="3">
    <source>
        <dbReference type="ARBA" id="ARBA00022692"/>
    </source>
</evidence>
<evidence type="ECO:0000256" key="2">
    <source>
        <dbReference type="ARBA" id="ARBA00022531"/>
    </source>
</evidence>
<reference evidence="8" key="1">
    <citation type="submission" date="2019-12" db="EMBL/GenBank/DDBJ databases">
        <title>The complete chloroplast genome of Selaginella tamariscina (Beauv.) Spring (Selaginellaceae).</title>
        <authorList>
            <person name="Park J."/>
            <person name="Park C.-H."/>
            <person name="Kim Y."/>
        </authorList>
    </citation>
    <scope>NUCLEOTIDE SEQUENCE</scope>
    <source>
        <strain evidence="8">KR</strain>
    </source>
</reference>
<keyword evidence="8" id="KW-0150">Chloroplast</keyword>
<keyword evidence="2" id="KW-0602">Photosynthesis</keyword>
<proteinExistence type="predicted"/>
<dbReference type="SUPFAM" id="SSF161041">
    <property type="entry name" value="Photosystem II reaction center protein I, PsbI"/>
    <property type="match status" value="1"/>
</dbReference>
<evidence type="ECO:0000256" key="7">
    <source>
        <dbReference type="SAM" id="MobiDB-lite"/>
    </source>
</evidence>
<evidence type="ECO:0000256" key="6">
    <source>
        <dbReference type="ARBA" id="ARBA00023276"/>
    </source>
</evidence>
<keyword evidence="8" id="KW-0934">Plastid</keyword>
<keyword evidence="1" id="KW-0674">Reaction center</keyword>
<evidence type="ECO:0000313" key="8">
    <source>
        <dbReference type="EMBL" id="QIB71438.1"/>
    </source>
</evidence>
<dbReference type="InterPro" id="IPR003686">
    <property type="entry name" value="PSII_PsbI"/>
</dbReference>
<dbReference type="Pfam" id="PF02532">
    <property type="entry name" value="PsbI"/>
    <property type="match status" value="1"/>
</dbReference>
<dbReference type="GO" id="GO:0015979">
    <property type="term" value="P:photosynthesis"/>
    <property type="evidence" value="ECO:0007669"/>
    <property type="project" value="UniProtKB-KW"/>
</dbReference>
<evidence type="ECO:0000256" key="4">
    <source>
        <dbReference type="ARBA" id="ARBA00022989"/>
    </source>
</evidence>
<feature type="compositionally biased region" description="Low complexity" evidence="7">
    <location>
        <begin position="25"/>
        <end position="40"/>
    </location>
</feature>
<dbReference type="InterPro" id="IPR037271">
    <property type="entry name" value="PSII_PsbI_sf"/>
</dbReference>
<geneLocation type="chloroplast" evidence="8"/>
<organism evidence="8">
    <name type="scientific">Selaginella tamariscina</name>
    <dbReference type="NCBI Taxonomy" id="137178"/>
    <lineage>
        <taxon>Eukaryota</taxon>
        <taxon>Viridiplantae</taxon>
        <taxon>Streptophyta</taxon>
        <taxon>Embryophyta</taxon>
        <taxon>Tracheophyta</taxon>
        <taxon>Lycopodiopsida</taxon>
        <taxon>Selaginellales</taxon>
        <taxon>Selaginellaceae</taxon>
        <taxon>Selaginella</taxon>
    </lineage>
</organism>